<keyword evidence="4 6" id="KW-0808">Transferase</keyword>
<evidence type="ECO:0000256" key="5">
    <source>
        <dbReference type="ARBA" id="ARBA00022898"/>
    </source>
</evidence>
<dbReference type="InterPro" id="IPR005814">
    <property type="entry name" value="Aminotrans_3"/>
</dbReference>
<dbReference type="GO" id="GO:0045303">
    <property type="term" value="F:diaminobutyrate-2-oxoglutarate transaminase activity"/>
    <property type="evidence" value="ECO:0007669"/>
    <property type="project" value="UniProtKB-EC"/>
</dbReference>
<dbReference type="Gene3D" id="3.90.1150.10">
    <property type="entry name" value="Aspartate Aminotransferase, domain 1"/>
    <property type="match status" value="1"/>
</dbReference>
<evidence type="ECO:0000256" key="3">
    <source>
        <dbReference type="ARBA" id="ARBA00022576"/>
    </source>
</evidence>
<keyword evidence="5" id="KW-0663">Pyridoxal phosphate</keyword>
<dbReference type="PANTHER" id="PTHR43552">
    <property type="entry name" value="DIAMINOBUTYRATE--2-OXOGLUTARATE AMINOTRANSFERASE"/>
    <property type="match status" value="1"/>
</dbReference>
<dbReference type="EMBL" id="CYGY02000151">
    <property type="protein sequence ID" value="SIT51894.1"/>
    <property type="molecule type" value="Genomic_DNA"/>
</dbReference>
<sequence length="162" mass="17367">MRTYPNALGRVFVKGRGAHVADSDGKECLDCLSRAGTLALSHNHPYVCDRVIEYLQSDQLLQALDLTTPAKSCFIEAPFDALPETFAQQARIQFCGPSGSDATEAVVKLMKTATGRRSVLAFHGGYHGMTAGALALTGNLNAKTDVASLMPDVHCVPLPLRH</sequence>
<reference evidence="6" key="1">
    <citation type="submission" date="2016-12" db="EMBL/GenBank/DDBJ databases">
        <authorList>
            <person name="Moulin L."/>
        </authorList>
    </citation>
    <scope>NUCLEOTIDE SEQUENCE [LARGE SCALE GENOMIC DNA]</scope>
    <source>
        <strain evidence="6">STM 7183</strain>
    </source>
</reference>
<evidence type="ECO:0000313" key="7">
    <source>
        <dbReference type="Proteomes" id="UP000195569"/>
    </source>
</evidence>
<dbReference type="Proteomes" id="UP000195569">
    <property type="component" value="Unassembled WGS sequence"/>
</dbReference>
<comment type="similarity">
    <text evidence="2">Belongs to the class-III pyridoxal-phosphate-dependent aminotransferase family.</text>
</comment>
<keyword evidence="3 6" id="KW-0032">Aminotransferase</keyword>
<dbReference type="SUPFAM" id="SSF53383">
    <property type="entry name" value="PLP-dependent transferases"/>
    <property type="match status" value="1"/>
</dbReference>
<dbReference type="InterPro" id="IPR015422">
    <property type="entry name" value="PyrdxlP-dep_Trfase_small"/>
</dbReference>
<dbReference type="AlphaFoldDB" id="A0A1N7SX10"/>
<dbReference type="Pfam" id="PF00202">
    <property type="entry name" value="Aminotran_3"/>
    <property type="match status" value="1"/>
</dbReference>
<dbReference type="PANTHER" id="PTHR43552:SF1">
    <property type="entry name" value="DIAMINOBUTYRATE--2-OXOGLUTARATE AMINOTRANSFERASE"/>
    <property type="match status" value="1"/>
</dbReference>
<dbReference type="Gene3D" id="3.40.640.10">
    <property type="entry name" value="Type I PLP-dependent aspartate aminotransferase-like (Major domain)"/>
    <property type="match status" value="1"/>
</dbReference>
<evidence type="ECO:0000256" key="2">
    <source>
        <dbReference type="ARBA" id="ARBA00008954"/>
    </source>
</evidence>
<proteinExistence type="inferred from homology"/>
<dbReference type="InterPro" id="IPR015424">
    <property type="entry name" value="PyrdxlP-dep_Trfase"/>
</dbReference>
<dbReference type="GO" id="GO:0030170">
    <property type="term" value="F:pyridoxal phosphate binding"/>
    <property type="evidence" value="ECO:0007669"/>
    <property type="project" value="InterPro"/>
</dbReference>
<protein>
    <submittedName>
        <fullName evidence="6">Diaminobutyrate--2-oxoglutarate aminotransferase</fullName>
        <ecNumber evidence="6">2.6.1.76</ecNumber>
    </submittedName>
</protein>
<evidence type="ECO:0000256" key="1">
    <source>
        <dbReference type="ARBA" id="ARBA00001933"/>
    </source>
</evidence>
<evidence type="ECO:0000256" key="4">
    <source>
        <dbReference type="ARBA" id="ARBA00022679"/>
    </source>
</evidence>
<evidence type="ECO:0000313" key="6">
    <source>
        <dbReference type="EMBL" id="SIT51894.1"/>
    </source>
</evidence>
<gene>
    <name evidence="6" type="ORF">BN2476_1510015</name>
</gene>
<keyword evidence="7" id="KW-1185">Reference proteome</keyword>
<name>A0A1N7SX10_9BURK</name>
<comment type="cofactor">
    <cofactor evidence="1">
        <name>pyridoxal 5'-phosphate</name>
        <dbReference type="ChEBI" id="CHEBI:597326"/>
    </cofactor>
</comment>
<comment type="caution">
    <text evidence="6">The sequence shown here is derived from an EMBL/GenBank/DDBJ whole genome shotgun (WGS) entry which is preliminary data.</text>
</comment>
<dbReference type="InterPro" id="IPR004637">
    <property type="entry name" value="Dat"/>
</dbReference>
<dbReference type="InterPro" id="IPR015421">
    <property type="entry name" value="PyrdxlP-dep_Trfase_major"/>
</dbReference>
<accession>A0A1N7SX10</accession>
<dbReference type="EC" id="2.6.1.76" evidence="6"/>
<organism evidence="6 7">
    <name type="scientific">Paraburkholderia piptadeniae</name>
    <dbReference type="NCBI Taxonomy" id="1701573"/>
    <lineage>
        <taxon>Bacteria</taxon>
        <taxon>Pseudomonadati</taxon>
        <taxon>Pseudomonadota</taxon>
        <taxon>Betaproteobacteria</taxon>
        <taxon>Burkholderiales</taxon>
        <taxon>Burkholderiaceae</taxon>
        <taxon>Paraburkholderia</taxon>
    </lineage>
</organism>